<organism evidence="3 4">
    <name type="scientific">Pedobacter westerhofensis</name>
    <dbReference type="NCBI Taxonomy" id="425512"/>
    <lineage>
        <taxon>Bacteria</taxon>
        <taxon>Pseudomonadati</taxon>
        <taxon>Bacteroidota</taxon>
        <taxon>Sphingobacteriia</taxon>
        <taxon>Sphingobacteriales</taxon>
        <taxon>Sphingobacteriaceae</taxon>
        <taxon>Pedobacter</taxon>
    </lineage>
</organism>
<name>A0A521DP55_9SPHI</name>
<dbReference type="RefSeq" id="WP_142528571.1">
    <property type="nucleotide sequence ID" value="NZ_CBCSJO010000006.1"/>
</dbReference>
<evidence type="ECO:0000256" key="1">
    <source>
        <dbReference type="SAM" id="MobiDB-lite"/>
    </source>
</evidence>
<evidence type="ECO:0000256" key="2">
    <source>
        <dbReference type="SAM" id="Phobius"/>
    </source>
</evidence>
<dbReference type="EMBL" id="FXTN01000006">
    <property type="protein sequence ID" value="SMO73382.1"/>
    <property type="molecule type" value="Genomic_DNA"/>
</dbReference>
<dbReference type="AlphaFoldDB" id="A0A521DP55"/>
<keyword evidence="2" id="KW-0472">Membrane</keyword>
<dbReference type="OrthoDB" id="129082at2"/>
<gene>
    <name evidence="3" type="ORF">SAMN06265348_10651</name>
</gene>
<evidence type="ECO:0000313" key="4">
    <source>
        <dbReference type="Proteomes" id="UP000320300"/>
    </source>
</evidence>
<sequence length="193" mass="21379">MEETHNQRLPNTTAKETRGDNEDIISGARNTDQLEKLQQKVKENPARIEHKEGTPAVVIVNNGGPEQNHKQSIGKPLSAKGHALMDYALVASLLLVPHLLGMNKNAKRIYAAEALTLLPYVALTKQPFSIKGLIPFSTHGKIDLFNVSQFALQTLFKPFRSSKKELIFNLSFTAIAGLTVLLTDWKQQQPAKS</sequence>
<feature type="transmembrane region" description="Helical" evidence="2">
    <location>
        <begin position="166"/>
        <end position="183"/>
    </location>
</feature>
<proteinExistence type="predicted"/>
<accession>A0A521DP55</accession>
<evidence type="ECO:0000313" key="3">
    <source>
        <dbReference type="EMBL" id="SMO73382.1"/>
    </source>
</evidence>
<keyword evidence="2" id="KW-1133">Transmembrane helix</keyword>
<dbReference type="Proteomes" id="UP000320300">
    <property type="component" value="Unassembled WGS sequence"/>
</dbReference>
<keyword evidence="2" id="KW-0812">Transmembrane</keyword>
<protein>
    <submittedName>
        <fullName evidence="3">Uncharacterized protein</fullName>
    </submittedName>
</protein>
<feature type="region of interest" description="Disordered" evidence="1">
    <location>
        <begin position="1"/>
        <end position="33"/>
    </location>
</feature>
<reference evidence="3 4" key="1">
    <citation type="submission" date="2017-05" db="EMBL/GenBank/DDBJ databases">
        <authorList>
            <person name="Varghese N."/>
            <person name="Submissions S."/>
        </authorList>
    </citation>
    <scope>NUCLEOTIDE SEQUENCE [LARGE SCALE GENOMIC DNA]</scope>
    <source>
        <strain evidence="3 4">DSM 19036</strain>
    </source>
</reference>
<keyword evidence="4" id="KW-1185">Reference proteome</keyword>